<evidence type="ECO:0000313" key="5">
    <source>
        <dbReference type="Proteomes" id="UP000020681"/>
    </source>
</evidence>
<gene>
    <name evidence="4" type="ORF">I551_5650</name>
</gene>
<evidence type="ECO:0000313" key="4">
    <source>
        <dbReference type="EMBL" id="EUA87863.1"/>
    </source>
</evidence>
<evidence type="ECO:0000256" key="2">
    <source>
        <dbReference type="SAM" id="Phobius"/>
    </source>
</evidence>
<comment type="caution">
    <text evidence="4">The sequence shown here is derived from an EMBL/GenBank/DDBJ whole genome shotgun (WGS) entry which is preliminary data.</text>
</comment>
<keyword evidence="2" id="KW-0472">Membrane</keyword>
<dbReference type="Proteomes" id="UP000020681">
    <property type="component" value="Unassembled WGS sequence"/>
</dbReference>
<keyword evidence="5" id="KW-1185">Reference proteome</keyword>
<keyword evidence="2" id="KW-0812">Transmembrane</keyword>
<evidence type="ECO:0000256" key="1">
    <source>
        <dbReference type="SAM" id="MobiDB-lite"/>
    </source>
</evidence>
<name>A0ABN0QT12_MYCUL</name>
<organism evidence="4 5">
    <name type="scientific">Mycobacterium ulcerans str. Harvey</name>
    <dbReference type="NCBI Taxonomy" id="1299332"/>
    <lineage>
        <taxon>Bacteria</taxon>
        <taxon>Bacillati</taxon>
        <taxon>Actinomycetota</taxon>
        <taxon>Actinomycetes</taxon>
        <taxon>Mycobacteriales</taxon>
        <taxon>Mycobacteriaceae</taxon>
        <taxon>Mycobacterium</taxon>
        <taxon>Mycobacterium ulcerans group</taxon>
    </lineage>
</organism>
<sequence>MTIFVIDLPPDEMERRLREALTVYVDAMRYPRGTENQRAAMWLEHVRRSGWKAVAAVDVPQTQPSTQLPDIIGADPNHELPAADLANAPMVGVAYGYPGAPGQWWQQQVVLGLQRRGFPMHAIARVMSSYFELTELHIHPNAQGRASERRSPVGFWPAAARRASCSPLRKAMARTIERGGCIGGWDSPTSSAAITSPAIRAHSQSWAARFPCRPGGTRTGGQVAVPTHRVWHDDQVRASSPHFQPQLPSVARPTTAVAGNRNAIDAGAACHRVPAGPSVDHHLARGPGVRGDHRGGKTEEQQGHRAQLDSDNVAFSQKVAVSNYDGDGYVGSQAVFSDLTFAELPQLANMNPDAAGVNLSLRRNGNMVILEGRVDLTSVTDADAEVELTVAFPGTVTSTNGDRIEPEVVQWKLKPGVVSTMNAQARYTDPNTRSFTAAGIWLAIASFAAAGVVAALAWVSRDRSRDSQPRRSAAKLSALDSTPPGPGAAERASRVCRAPSRRAFPRMSGKRPETPRRSPRNGC</sequence>
<dbReference type="Pfam" id="PF21946">
    <property type="entry name" value="LppM"/>
    <property type="match status" value="1"/>
</dbReference>
<feature type="compositionally biased region" description="Basic and acidic residues" evidence="1">
    <location>
        <begin position="290"/>
        <end position="307"/>
    </location>
</feature>
<evidence type="ECO:0000259" key="3">
    <source>
        <dbReference type="Pfam" id="PF21946"/>
    </source>
</evidence>
<feature type="region of interest" description="Disordered" evidence="1">
    <location>
        <begin position="461"/>
        <end position="523"/>
    </location>
</feature>
<dbReference type="InterPro" id="IPR053807">
    <property type="entry name" value="LppM"/>
</dbReference>
<accession>A0ABN0QT12</accession>
<dbReference type="EMBL" id="JAOL01000153">
    <property type="protein sequence ID" value="EUA87863.1"/>
    <property type="molecule type" value="Genomic_DNA"/>
</dbReference>
<reference evidence="4 5" key="1">
    <citation type="submission" date="2014-01" db="EMBL/GenBank/DDBJ databases">
        <authorList>
            <person name="Dobos K."/>
            <person name="Lenaerts A."/>
            <person name="Ordway D."/>
            <person name="DeGroote M.A."/>
            <person name="Parker T."/>
            <person name="Sizemore C."/>
            <person name="Tallon L.J."/>
            <person name="Sadzewicz L.K."/>
            <person name="Sengamalay N."/>
            <person name="Fraser C.M."/>
            <person name="Hine E."/>
            <person name="Shefchek K.A."/>
            <person name="Das S.P."/>
            <person name="Tettelin H."/>
        </authorList>
    </citation>
    <scope>NUCLEOTIDE SEQUENCE [LARGE SCALE GENOMIC DNA]</scope>
    <source>
        <strain evidence="4 5">Harvey</strain>
    </source>
</reference>
<feature type="domain" description="LppM" evidence="3">
    <location>
        <begin position="299"/>
        <end position="427"/>
    </location>
</feature>
<proteinExistence type="predicted"/>
<protein>
    <recommendedName>
        <fullName evidence="3">LppM domain-containing protein</fullName>
    </recommendedName>
</protein>
<feature type="transmembrane region" description="Helical" evidence="2">
    <location>
        <begin position="438"/>
        <end position="459"/>
    </location>
</feature>
<keyword evidence="2" id="KW-1133">Transmembrane helix</keyword>
<feature type="region of interest" description="Disordered" evidence="1">
    <location>
        <begin position="277"/>
        <end position="307"/>
    </location>
</feature>